<keyword evidence="2" id="KW-1185">Reference proteome</keyword>
<evidence type="ECO:0000313" key="2">
    <source>
        <dbReference type="Proteomes" id="UP000078540"/>
    </source>
</evidence>
<organism evidence="1 2">
    <name type="scientific">Atta colombica</name>
    <dbReference type="NCBI Taxonomy" id="520822"/>
    <lineage>
        <taxon>Eukaryota</taxon>
        <taxon>Metazoa</taxon>
        <taxon>Ecdysozoa</taxon>
        <taxon>Arthropoda</taxon>
        <taxon>Hexapoda</taxon>
        <taxon>Insecta</taxon>
        <taxon>Pterygota</taxon>
        <taxon>Neoptera</taxon>
        <taxon>Endopterygota</taxon>
        <taxon>Hymenoptera</taxon>
        <taxon>Apocrita</taxon>
        <taxon>Aculeata</taxon>
        <taxon>Formicoidea</taxon>
        <taxon>Formicidae</taxon>
        <taxon>Myrmicinae</taxon>
        <taxon>Atta</taxon>
    </lineage>
</organism>
<dbReference type="EMBL" id="KQ976746">
    <property type="protein sequence ID" value="KYM75356.1"/>
    <property type="molecule type" value="Genomic_DNA"/>
</dbReference>
<dbReference type="AlphaFoldDB" id="A0A195AT34"/>
<dbReference type="Proteomes" id="UP000078540">
    <property type="component" value="Unassembled WGS sequence"/>
</dbReference>
<gene>
    <name evidence="1" type="ORF">ALC53_14265</name>
</gene>
<name>A0A195AT34_9HYME</name>
<evidence type="ECO:0000313" key="1">
    <source>
        <dbReference type="EMBL" id="KYM75356.1"/>
    </source>
</evidence>
<sequence length="52" mass="5957">MRFPWASNPICTSSSRIRGNRFEDYPDGIQGYIPIPNIEVLGLYRTALRDAK</sequence>
<accession>A0A195AT34</accession>
<protein>
    <submittedName>
        <fullName evidence="1">Uncharacterized protein</fullName>
    </submittedName>
</protein>
<reference evidence="1 2" key="1">
    <citation type="submission" date="2015-09" db="EMBL/GenBank/DDBJ databases">
        <title>Atta colombica WGS genome.</title>
        <authorList>
            <person name="Nygaard S."/>
            <person name="Hu H."/>
            <person name="Boomsma J."/>
            <person name="Zhang G."/>
        </authorList>
    </citation>
    <scope>NUCLEOTIDE SEQUENCE [LARGE SCALE GENOMIC DNA]</scope>
    <source>
        <strain evidence="1">Treedump-2</strain>
        <tissue evidence="1">Whole body</tissue>
    </source>
</reference>
<proteinExistence type="predicted"/>